<keyword evidence="4 6" id="KW-0964">Secreted</keyword>
<dbReference type="InterPro" id="IPR001338">
    <property type="entry name" value="Class_I_Hydrophobin"/>
</dbReference>
<proteinExistence type="inferred from homology"/>
<gene>
    <name evidence="7" type="ORF">NLJ89_g9586</name>
</gene>
<dbReference type="Proteomes" id="UP001148786">
    <property type="component" value="Unassembled WGS sequence"/>
</dbReference>
<dbReference type="AlphaFoldDB" id="A0A9W8JSS3"/>
<feature type="chain" id="PRO_5041015251" description="Hydrophobin" evidence="6">
    <location>
        <begin position="19"/>
        <end position="122"/>
    </location>
</feature>
<protein>
    <recommendedName>
        <fullName evidence="6">Hydrophobin</fullName>
    </recommendedName>
</protein>
<evidence type="ECO:0000256" key="2">
    <source>
        <dbReference type="ARBA" id="ARBA00010446"/>
    </source>
</evidence>
<dbReference type="Pfam" id="PF01185">
    <property type="entry name" value="Hydrophobin"/>
    <property type="match status" value="1"/>
</dbReference>
<name>A0A9W8JSS3_9AGAR</name>
<sequence length="122" mass="12403">MRFHLALAPLALTTLAAATNTVTVTVTTTAYPPNETKPASQCNVGDLHCCNTTAIASNPVAGILLGLLQVAVEPITALIGITCSPILAPITSNSCSAQPVCCQNNNFNGVIVVGCSPVNLSL</sequence>
<reference evidence="7" key="1">
    <citation type="submission" date="2022-07" db="EMBL/GenBank/DDBJ databases">
        <title>Genome Sequence of Agrocybe chaxingu.</title>
        <authorList>
            <person name="Buettner E."/>
        </authorList>
    </citation>
    <scope>NUCLEOTIDE SEQUENCE</scope>
    <source>
        <strain evidence="7">MP-N11</strain>
    </source>
</reference>
<evidence type="ECO:0000256" key="5">
    <source>
        <dbReference type="ARBA" id="ARBA00023157"/>
    </source>
</evidence>
<keyword evidence="8" id="KW-1185">Reference proteome</keyword>
<dbReference type="GO" id="GO:0009277">
    <property type="term" value="C:fungal-type cell wall"/>
    <property type="evidence" value="ECO:0007669"/>
    <property type="project" value="InterPro"/>
</dbReference>
<comment type="subcellular location">
    <subcellularLocation>
        <location evidence="1 6">Secreted</location>
        <location evidence="1 6">Cell wall</location>
    </subcellularLocation>
</comment>
<dbReference type="GO" id="GO:0005199">
    <property type="term" value="F:structural constituent of cell wall"/>
    <property type="evidence" value="ECO:0007669"/>
    <property type="project" value="InterPro"/>
</dbReference>
<keyword evidence="3 6" id="KW-0134">Cell wall</keyword>
<evidence type="ECO:0000256" key="6">
    <source>
        <dbReference type="RuleBase" id="RU365009"/>
    </source>
</evidence>
<feature type="signal peptide" evidence="6">
    <location>
        <begin position="1"/>
        <end position="18"/>
    </location>
</feature>
<keyword evidence="5 6" id="KW-1015">Disulfide bond</keyword>
<keyword evidence="6" id="KW-0732">Signal</keyword>
<evidence type="ECO:0000313" key="7">
    <source>
        <dbReference type="EMBL" id="KAJ3500899.1"/>
    </source>
</evidence>
<dbReference type="SMART" id="SM00075">
    <property type="entry name" value="HYDRO"/>
    <property type="match status" value="1"/>
</dbReference>
<comment type="caution">
    <text evidence="7">The sequence shown here is derived from an EMBL/GenBank/DDBJ whole genome shotgun (WGS) entry which is preliminary data.</text>
</comment>
<evidence type="ECO:0000256" key="1">
    <source>
        <dbReference type="ARBA" id="ARBA00004191"/>
    </source>
</evidence>
<dbReference type="OrthoDB" id="4225815at2759"/>
<organism evidence="7 8">
    <name type="scientific">Agrocybe chaxingu</name>
    <dbReference type="NCBI Taxonomy" id="84603"/>
    <lineage>
        <taxon>Eukaryota</taxon>
        <taxon>Fungi</taxon>
        <taxon>Dikarya</taxon>
        <taxon>Basidiomycota</taxon>
        <taxon>Agaricomycotina</taxon>
        <taxon>Agaricomycetes</taxon>
        <taxon>Agaricomycetidae</taxon>
        <taxon>Agaricales</taxon>
        <taxon>Agaricineae</taxon>
        <taxon>Strophariaceae</taxon>
        <taxon>Agrocybe</taxon>
    </lineage>
</organism>
<evidence type="ECO:0000313" key="8">
    <source>
        <dbReference type="Proteomes" id="UP001148786"/>
    </source>
</evidence>
<evidence type="ECO:0000256" key="3">
    <source>
        <dbReference type="ARBA" id="ARBA00022512"/>
    </source>
</evidence>
<dbReference type="EMBL" id="JANKHO010001525">
    <property type="protein sequence ID" value="KAJ3500899.1"/>
    <property type="molecule type" value="Genomic_DNA"/>
</dbReference>
<accession>A0A9W8JSS3</accession>
<dbReference type="CDD" id="cd23507">
    <property type="entry name" value="hydrophobin_I"/>
    <property type="match status" value="1"/>
</dbReference>
<comment type="similarity">
    <text evidence="2 6">Belongs to the fungal hydrophobin family.</text>
</comment>
<evidence type="ECO:0000256" key="4">
    <source>
        <dbReference type="ARBA" id="ARBA00022525"/>
    </source>
</evidence>